<dbReference type="Proteomes" id="UP000295765">
    <property type="component" value="Unassembled WGS sequence"/>
</dbReference>
<feature type="domain" description="Ysc84 actin-binding" evidence="2">
    <location>
        <begin position="102"/>
        <end position="185"/>
    </location>
</feature>
<evidence type="ECO:0000256" key="1">
    <source>
        <dbReference type="SAM" id="SignalP"/>
    </source>
</evidence>
<dbReference type="OrthoDB" id="198978at2"/>
<evidence type="ECO:0000259" key="2">
    <source>
        <dbReference type="Pfam" id="PF04366"/>
    </source>
</evidence>
<comment type="caution">
    <text evidence="3">The sequence shown here is derived from an EMBL/GenBank/DDBJ whole genome shotgun (WGS) entry which is preliminary data.</text>
</comment>
<dbReference type="EMBL" id="SLWY01000004">
    <property type="protein sequence ID" value="TCO82645.1"/>
    <property type="molecule type" value="Genomic_DNA"/>
</dbReference>
<dbReference type="CDD" id="cd11524">
    <property type="entry name" value="SYLF"/>
    <property type="match status" value="1"/>
</dbReference>
<proteinExistence type="predicted"/>
<name>A0A4R2L920_9GAMM</name>
<evidence type="ECO:0000313" key="3">
    <source>
        <dbReference type="EMBL" id="TCO82645.1"/>
    </source>
</evidence>
<evidence type="ECO:0000313" key="4">
    <source>
        <dbReference type="Proteomes" id="UP000295765"/>
    </source>
</evidence>
<organism evidence="3 4">
    <name type="scientific">Plasticicumulans lactativorans</name>
    <dbReference type="NCBI Taxonomy" id="1133106"/>
    <lineage>
        <taxon>Bacteria</taxon>
        <taxon>Pseudomonadati</taxon>
        <taxon>Pseudomonadota</taxon>
        <taxon>Gammaproteobacteria</taxon>
        <taxon>Candidatus Competibacteraceae</taxon>
        <taxon>Plasticicumulans</taxon>
    </lineage>
</organism>
<dbReference type="RefSeq" id="WP_132539098.1">
    <property type="nucleotide sequence ID" value="NZ_SLWY01000004.1"/>
</dbReference>
<keyword evidence="1" id="KW-0732">Signal</keyword>
<keyword evidence="4" id="KW-1185">Reference proteome</keyword>
<sequence>MNLAKYILPLPLACLFALTLLCGLALPAPARAASAAEIDRDVSAALQKLYARSPAAKALGAKARGILVFPNVIKGGLMVGGQFGEGALRSRGKTVAYYNTASASFGLQAGAQTFGYALFLMDNEALDYLNRSDGWEIGVGPSVVVVDEGLAKTLTSTTVQKGVYAFIFGQQGLMAGVGLQGSKITRIHP</sequence>
<reference evidence="3 4" key="1">
    <citation type="submission" date="2019-03" db="EMBL/GenBank/DDBJ databases">
        <title>Genomic Encyclopedia of Type Strains, Phase IV (KMG-IV): sequencing the most valuable type-strain genomes for metagenomic binning, comparative biology and taxonomic classification.</title>
        <authorList>
            <person name="Goeker M."/>
        </authorList>
    </citation>
    <scope>NUCLEOTIDE SEQUENCE [LARGE SCALE GENOMIC DNA]</scope>
    <source>
        <strain evidence="3 4">DSM 25287</strain>
    </source>
</reference>
<gene>
    <name evidence="3" type="ORF">EV699_10437</name>
</gene>
<feature type="signal peptide" evidence="1">
    <location>
        <begin position="1"/>
        <end position="32"/>
    </location>
</feature>
<accession>A0A4R2L920</accession>
<protein>
    <submittedName>
        <fullName evidence="3">Lipid-binding SYLF domain-containing protein</fullName>
    </submittedName>
</protein>
<dbReference type="InterPro" id="IPR007461">
    <property type="entry name" value="Ysc84_actin-binding"/>
</dbReference>
<dbReference type="AlphaFoldDB" id="A0A4R2L920"/>
<feature type="chain" id="PRO_5020680909" evidence="1">
    <location>
        <begin position="33"/>
        <end position="189"/>
    </location>
</feature>
<dbReference type="Pfam" id="PF04366">
    <property type="entry name" value="Ysc84"/>
    <property type="match status" value="1"/>
</dbReference>